<dbReference type="NCBIfam" id="TIGR03083">
    <property type="entry name" value="maleylpyruvate isomerase family mycothiol-dependent enzyme"/>
    <property type="match status" value="1"/>
</dbReference>
<evidence type="ECO:0000313" key="4">
    <source>
        <dbReference type="Proteomes" id="UP000502996"/>
    </source>
</evidence>
<dbReference type="InterPro" id="IPR017517">
    <property type="entry name" value="Maleyloyr_isom"/>
</dbReference>
<dbReference type="RefSeq" id="WP_165237246.1">
    <property type="nucleotide sequence ID" value="NZ_CP049257.1"/>
</dbReference>
<feature type="domain" description="Mycothiol-dependent maleylpyruvate isomerase metal-binding" evidence="2">
    <location>
        <begin position="12"/>
        <end position="153"/>
    </location>
</feature>
<dbReference type="InterPro" id="IPR017518">
    <property type="entry name" value="CHP03084"/>
</dbReference>
<dbReference type="KEGG" id="nano:G5V58_21895"/>
<dbReference type="AlphaFoldDB" id="A0A6G6WI97"/>
<dbReference type="GO" id="GO:0046872">
    <property type="term" value="F:metal ion binding"/>
    <property type="evidence" value="ECO:0007669"/>
    <property type="project" value="InterPro"/>
</dbReference>
<dbReference type="Gene3D" id="1.20.120.450">
    <property type="entry name" value="dinb family like domain"/>
    <property type="match status" value="1"/>
</dbReference>
<dbReference type="Pfam" id="PF08608">
    <property type="entry name" value="Wyosine_form"/>
    <property type="match status" value="1"/>
</dbReference>
<dbReference type="InterPro" id="IPR024344">
    <property type="entry name" value="MDMPI_metal-binding"/>
</dbReference>
<evidence type="ECO:0000259" key="1">
    <source>
        <dbReference type="Pfam" id="PF08608"/>
    </source>
</evidence>
<dbReference type="InterPro" id="IPR013917">
    <property type="entry name" value="tRNA_wybutosine-synth"/>
</dbReference>
<organism evidence="3 4">
    <name type="scientific">Nocardioides anomalus</name>
    <dbReference type="NCBI Taxonomy" id="2712223"/>
    <lineage>
        <taxon>Bacteria</taxon>
        <taxon>Bacillati</taxon>
        <taxon>Actinomycetota</taxon>
        <taxon>Actinomycetes</taxon>
        <taxon>Propionibacteriales</taxon>
        <taxon>Nocardioidaceae</taxon>
        <taxon>Nocardioides</taxon>
    </lineage>
</organism>
<dbReference type="SUPFAM" id="SSF109854">
    <property type="entry name" value="DinB/YfiT-like putative metalloenzymes"/>
    <property type="match status" value="1"/>
</dbReference>
<dbReference type="NCBIfam" id="TIGR03084">
    <property type="entry name" value="TIGR03084 family metal-binding protein"/>
    <property type="match status" value="1"/>
</dbReference>
<dbReference type="Proteomes" id="UP000502996">
    <property type="component" value="Chromosome"/>
</dbReference>
<reference evidence="3 4" key="1">
    <citation type="submission" date="2020-02" db="EMBL/GenBank/DDBJ databases">
        <title>Full genome sequence of Nocardioides sp. R-3366.</title>
        <authorList>
            <person name="Im W.-T."/>
        </authorList>
    </citation>
    <scope>NUCLEOTIDE SEQUENCE [LARGE SCALE GENOMIC DNA]</scope>
    <source>
        <strain evidence="3 4">R-3366</strain>
    </source>
</reference>
<dbReference type="EMBL" id="CP049257">
    <property type="protein sequence ID" value="QIG45061.1"/>
    <property type="molecule type" value="Genomic_DNA"/>
</dbReference>
<accession>A0A6G6WI97</accession>
<sequence length="267" mass="28832">MSDLLTSLLDDLRAETDDLRATVERLGPDGWTTPTPAPDWTVATQVAHLLWTDEVAVVAASSHEGPEQEQSWDDIVLAAVEDPLGYVDQGAFDVAALEREEVLSRWAESGRALRAALLALPAGQKMPWFGPPMSAASMATARFMETWAHALDVHDAAGDRPAPTDRIKHVAHLGVRTRDFAHSVHQEPPPAEEFRVELTAPSGATWTWGPQDAAQRVTGSAYDFCLLVTQRVHRADTDLEATGAAAEHWLTIAQAFAGPPGPGRTPA</sequence>
<keyword evidence="4" id="KW-1185">Reference proteome</keyword>
<gene>
    <name evidence="3" type="ORF">G5V58_21895</name>
</gene>
<evidence type="ECO:0000259" key="2">
    <source>
        <dbReference type="Pfam" id="PF11716"/>
    </source>
</evidence>
<dbReference type="InterPro" id="IPR034660">
    <property type="entry name" value="DinB/YfiT-like"/>
</dbReference>
<name>A0A6G6WI97_9ACTN</name>
<evidence type="ECO:0000313" key="3">
    <source>
        <dbReference type="EMBL" id="QIG45061.1"/>
    </source>
</evidence>
<feature type="domain" description="tRNA wybutosine-synthesis" evidence="1">
    <location>
        <begin position="190"/>
        <end position="235"/>
    </location>
</feature>
<dbReference type="Pfam" id="PF11716">
    <property type="entry name" value="MDMPI_N"/>
    <property type="match status" value="1"/>
</dbReference>
<proteinExistence type="predicted"/>
<protein>
    <submittedName>
        <fullName evidence="3">TIGR03084 family protein</fullName>
    </submittedName>
</protein>